<keyword evidence="3" id="KW-1003">Cell membrane</keyword>
<dbReference type="GO" id="GO:0005886">
    <property type="term" value="C:plasma membrane"/>
    <property type="evidence" value="ECO:0007669"/>
    <property type="project" value="UniProtKB-SubCell"/>
</dbReference>
<proteinExistence type="inferred from homology"/>
<accession>A0AAE3A8S8</accession>
<dbReference type="PANTHER" id="PTHR37316">
    <property type="entry name" value="TEICHOIC ACID GLYCEROL-PHOSPHATE PRIMASE"/>
    <property type="match status" value="1"/>
</dbReference>
<comment type="similarity">
    <text evidence="2">Belongs to the CDP-glycerol glycerophosphotransferase family.</text>
</comment>
<dbReference type="GO" id="GO:0047355">
    <property type="term" value="F:CDP-glycerol glycerophosphotransferase activity"/>
    <property type="evidence" value="ECO:0007669"/>
    <property type="project" value="InterPro"/>
</dbReference>
<dbReference type="EMBL" id="JAJEPS010000010">
    <property type="protein sequence ID" value="MCC2126704.1"/>
    <property type="molecule type" value="Genomic_DNA"/>
</dbReference>
<dbReference type="Proteomes" id="UP001198220">
    <property type="component" value="Unassembled WGS sequence"/>
</dbReference>
<dbReference type="GO" id="GO:0019350">
    <property type="term" value="P:teichoic acid biosynthetic process"/>
    <property type="evidence" value="ECO:0007669"/>
    <property type="project" value="UniProtKB-KW"/>
</dbReference>
<evidence type="ECO:0000256" key="4">
    <source>
        <dbReference type="ARBA" id="ARBA00022679"/>
    </source>
</evidence>
<evidence type="ECO:0000256" key="3">
    <source>
        <dbReference type="ARBA" id="ARBA00022475"/>
    </source>
</evidence>
<keyword evidence="8" id="KW-1185">Reference proteome</keyword>
<keyword evidence="4" id="KW-0808">Transferase</keyword>
<comment type="subcellular location">
    <subcellularLocation>
        <location evidence="1">Cell membrane</location>
        <topology evidence="1">Peripheral membrane protein</topology>
    </subcellularLocation>
</comment>
<evidence type="ECO:0000256" key="6">
    <source>
        <dbReference type="ARBA" id="ARBA00023136"/>
    </source>
</evidence>
<evidence type="ECO:0000256" key="5">
    <source>
        <dbReference type="ARBA" id="ARBA00022944"/>
    </source>
</evidence>
<keyword evidence="5" id="KW-0777">Teichoic acid biosynthesis</keyword>
<evidence type="ECO:0000256" key="2">
    <source>
        <dbReference type="ARBA" id="ARBA00010488"/>
    </source>
</evidence>
<keyword evidence="6" id="KW-0472">Membrane</keyword>
<gene>
    <name evidence="7" type="ORF">LKD36_10985</name>
</gene>
<dbReference type="Gene3D" id="3.40.50.12580">
    <property type="match status" value="1"/>
</dbReference>
<dbReference type="InterPro" id="IPR043149">
    <property type="entry name" value="TagF_N"/>
</dbReference>
<name>A0AAE3A8S8_9FIRM</name>
<dbReference type="PANTHER" id="PTHR37316:SF3">
    <property type="entry name" value="TEICHOIC ACID GLYCEROL-PHOSPHATE TRANSFERASE"/>
    <property type="match status" value="1"/>
</dbReference>
<evidence type="ECO:0000313" key="7">
    <source>
        <dbReference type="EMBL" id="MCC2126704.1"/>
    </source>
</evidence>
<comment type="caution">
    <text evidence="7">The sequence shown here is derived from an EMBL/GenBank/DDBJ whole genome shotgun (WGS) entry which is preliminary data.</text>
</comment>
<dbReference type="Gene3D" id="3.40.50.11820">
    <property type="match status" value="1"/>
</dbReference>
<dbReference type="InterPro" id="IPR043148">
    <property type="entry name" value="TagF_C"/>
</dbReference>
<dbReference type="SUPFAM" id="SSF53756">
    <property type="entry name" value="UDP-Glycosyltransferase/glycogen phosphorylase"/>
    <property type="match status" value="1"/>
</dbReference>
<sequence>MIEKIKKTPLYPILAGIYPRIHKIYIWLVWQICYLLPVEHKKIVFSNFNGGGFGDNTRYIAEECIRRKIPYKMYWVCEKPGCTFPPELTIIRPNTAAFVYHMVTAGVWVDNTRKLYYFKKKKSQTYIHTWHAGPGLKRIERDAGSGLSKEYIAYAKKDSKAIDLLLSNCRFWTQCFKSCFWYDGPIMEKGLPKNDLYFQDQTPLRSMIRDYYHLPQDMNLVLYVPTWRENRKLNAYHLDFDGCIKAFEERFGGKWAMLVRMHPNVNAADFDIHYTDRIINASPYPNSQELLAAGDAVITDYSSCGFDYLQLDRLSFFYAEDYDQMKRDKGYYMELSELPSPIAFNNGQMLKNILDFSWEEYEEKRKTFMKKMDYYDDGHAAEAVVDYILNLK</sequence>
<dbReference type="AlphaFoldDB" id="A0AAE3A8S8"/>
<organism evidence="7 8">
    <name type="scientific">Hominiventricola filiformis</name>
    <dbReference type="NCBI Taxonomy" id="2885352"/>
    <lineage>
        <taxon>Bacteria</taxon>
        <taxon>Bacillati</taxon>
        <taxon>Bacillota</taxon>
        <taxon>Clostridia</taxon>
        <taxon>Lachnospirales</taxon>
        <taxon>Lachnospiraceae</taxon>
        <taxon>Hominiventricola</taxon>
    </lineage>
</organism>
<dbReference type="RefSeq" id="WP_308459624.1">
    <property type="nucleotide sequence ID" value="NZ_JAJEPS010000010.1"/>
</dbReference>
<protein>
    <submittedName>
        <fullName evidence="7">CDP-glycerol glycerophosphotransferase family protein</fullName>
    </submittedName>
</protein>
<reference evidence="7 8" key="1">
    <citation type="submission" date="2021-10" db="EMBL/GenBank/DDBJ databases">
        <title>Anaerobic single-cell dispensing facilitates the cultivation of human gut bacteria.</title>
        <authorList>
            <person name="Afrizal A."/>
        </authorList>
    </citation>
    <scope>NUCLEOTIDE SEQUENCE [LARGE SCALE GENOMIC DNA]</scope>
    <source>
        <strain evidence="7 8">CLA-AA-H276</strain>
    </source>
</reference>
<dbReference type="InterPro" id="IPR051612">
    <property type="entry name" value="Teichoic_Acid_Biosynth"/>
</dbReference>
<dbReference type="InterPro" id="IPR007554">
    <property type="entry name" value="Glycerophosphate_synth"/>
</dbReference>
<dbReference type="Pfam" id="PF04464">
    <property type="entry name" value="Glyphos_transf"/>
    <property type="match status" value="1"/>
</dbReference>
<evidence type="ECO:0000313" key="8">
    <source>
        <dbReference type="Proteomes" id="UP001198220"/>
    </source>
</evidence>
<evidence type="ECO:0000256" key="1">
    <source>
        <dbReference type="ARBA" id="ARBA00004202"/>
    </source>
</evidence>